<feature type="transmembrane region" description="Helical" evidence="5">
    <location>
        <begin position="99"/>
        <end position="118"/>
    </location>
</feature>
<accession>A0ABP9X661</accession>
<gene>
    <name evidence="7" type="ORF">Hgul01_03685</name>
</gene>
<evidence type="ECO:0000256" key="4">
    <source>
        <dbReference type="ARBA" id="ARBA00023136"/>
    </source>
</evidence>
<comment type="caution">
    <text evidence="7">The sequence shown here is derived from an EMBL/GenBank/DDBJ whole genome shotgun (WGS) entry which is preliminary data.</text>
</comment>
<dbReference type="RefSeq" id="WP_345723463.1">
    <property type="nucleotide sequence ID" value="NZ_BAABRU010000013.1"/>
</dbReference>
<evidence type="ECO:0000313" key="7">
    <source>
        <dbReference type="EMBL" id="GAA5529871.1"/>
    </source>
</evidence>
<feature type="domain" description="Wax synthase" evidence="6">
    <location>
        <begin position="39"/>
        <end position="108"/>
    </location>
</feature>
<sequence length="159" mass="17952">MHEQSTPTSASRISLTTYIRWRTGLPLGAKGSLSAMLKRAFGANSLAGFWRYWNPIFGYGLARYIEAPLRRIGPRWLAIMLTFIICGAIHDAVTMLVRGSGASLFTLWFGIISLGIVVSEQIKFNFNNLNWRWRAVWHLIYLGLCLLFTLTIQAVFGLP</sequence>
<keyword evidence="4 5" id="KW-0472">Membrane</keyword>
<keyword evidence="3 5" id="KW-1133">Transmembrane helix</keyword>
<dbReference type="Proteomes" id="UP001428290">
    <property type="component" value="Unassembled WGS sequence"/>
</dbReference>
<evidence type="ECO:0000256" key="5">
    <source>
        <dbReference type="SAM" id="Phobius"/>
    </source>
</evidence>
<organism evidence="7 8">
    <name type="scientific">Herpetosiphon gulosus</name>
    <dbReference type="NCBI Taxonomy" id="1973496"/>
    <lineage>
        <taxon>Bacteria</taxon>
        <taxon>Bacillati</taxon>
        <taxon>Chloroflexota</taxon>
        <taxon>Chloroflexia</taxon>
        <taxon>Herpetosiphonales</taxon>
        <taxon>Herpetosiphonaceae</taxon>
        <taxon>Herpetosiphon</taxon>
    </lineage>
</organism>
<keyword evidence="8" id="KW-1185">Reference proteome</keyword>
<evidence type="ECO:0000256" key="3">
    <source>
        <dbReference type="ARBA" id="ARBA00022989"/>
    </source>
</evidence>
<feature type="transmembrane region" description="Helical" evidence="5">
    <location>
        <begin position="139"/>
        <end position="158"/>
    </location>
</feature>
<dbReference type="EMBL" id="BAABRU010000013">
    <property type="protein sequence ID" value="GAA5529871.1"/>
    <property type="molecule type" value="Genomic_DNA"/>
</dbReference>
<dbReference type="Pfam" id="PF13813">
    <property type="entry name" value="MBOAT_2"/>
    <property type="match status" value="1"/>
</dbReference>
<evidence type="ECO:0000259" key="6">
    <source>
        <dbReference type="Pfam" id="PF13813"/>
    </source>
</evidence>
<reference evidence="7 8" key="1">
    <citation type="submission" date="2024-02" db="EMBL/GenBank/DDBJ databases">
        <title>Herpetosiphon gulosus NBRC 112829.</title>
        <authorList>
            <person name="Ichikawa N."/>
            <person name="Katano-Makiyama Y."/>
            <person name="Hidaka K."/>
        </authorList>
    </citation>
    <scope>NUCLEOTIDE SEQUENCE [LARGE SCALE GENOMIC DNA]</scope>
    <source>
        <strain evidence="7 8">NBRC 112829</strain>
    </source>
</reference>
<keyword evidence="2 5" id="KW-0812">Transmembrane</keyword>
<evidence type="ECO:0000256" key="2">
    <source>
        <dbReference type="ARBA" id="ARBA00022692"/>
    </source>
</evidence>
<protein>
    <recommendedName>
        <fullName evidence="6">Wax synthase domain-containing protein</fullName>
    </recommendedName>
</protein>
<feature type="transmembrane region" description="Helical" evidence="5">
    <location>
        <begin position="76"/>
        <end position="93"/>
    </location>
</feature>
<evidence type="ECO:0000256" key="1">
    <source>
        <dbReference type="ARBA" id="ARBA00004141"/>
    </source>
</evidence>
<proteinExistence type="predicted"/>
<dbReference type="InterPro" id="IPR032805">
    <property type="entry name" value="Wax_synthase_dom"/>
</dbReference>
<evidence type="ECO:0000313" key="8">
    <source>
        <dbReference type="Proteomes" id="UP001428290"/>
    </source>
</evidence>
<comment type="subcellular location">
    <subcellularLocation>
        <location evidence="1">Membrane</location>
        <topology evidence="1">Multi-pass membrane protein</topology>
    </subcellularLocation>
</comment>
<name>A0ABP9X661_9CHLR</name>